<keyword evidence="3" id="KW-0723">Serine/threonine-protein kinase</keyword>
<dbReference type="GO" id="GO:0005524">
    <property type="term" value="F:ATP binding"/>
    <property type="evidence" value="ECO:0007669"/>
    <property type="project" value="UniProtKB-KW"/>
</dbReference>
<dbReference type="Gene3D" id="3.10.20.90">
    <property type="entry name" value="Phosphatidylinositol 3-kinase Catalytic Subunit, Chain A, domain 1"/>
    <property type="match status" value="1"/>
</dbReference>
<feature type="compositionally biased region" description="Basic and acidic residues" evidence="10">
    <location>
        <begin position="669"/>
        <end position="678"/>
    </location>
</feature>
<comment type="catalytic activity">
    <reaction evidence="8">
        <text>L-threonyl-[protein] + ATP = O-phospho-L-threonyl-[protein] + ADP + H(+)</text>
        <dbReference type="Rhea" id="RHEA:46608"/>
        <dbReference type="Rhea" id="RHEA-COMP:11060"/>
        <dbReference type="Rhea" id="RHEA-COMP:11605"/>
        <dbReference type="ChEBI" id="CHEBI:15378"/>
        <dbReference type="ChEBI" id="CHEBI:30013"/>
        <dbReference type="ChEBI" id="CHEBI:30616"/>
        <dbReference type="ChEBI" id="CHEBI:61977"/>
        <dbReference type="ChEBI" id="CHEBI:456216"/>
        <dbReference type="EC" id="2.7.11.1"/>
    </reaction>
</comment>
<sequence>MAKGGDENEEVPQKPMQTAPTTSATSVTHAATSTAPSTGHSVHKRAKFMRKVNDQLDAAPSCSNTWLSGEEKSRLEAVQRDWRLSRPARTRQQTWSKQHSGVDNKPVSDKQNETQKSLFDRSRISSNIQQTESPALSFSSVLSKTPEQSPTQFSKFHSTSISPSNSEISSSVDTAGILDSSSMSLDRAKEIADQQELPQVSVPETGSLSTSGVEQKISVEIPATISDDGEGKHGLEGQPPSEFEKEEDLESTKLRKESTIEEEDDYDAEAEEKPIDKSPDGRFLKFDEELGRGSFKTVFRGLDTETGVAVAWCELQDNKLNKAERQRFREEAEMLKGLQHPNIVRFYDYWERQDSTGKRKYIVLVTELMTSGTLKMYLKRFKRINVKVLKSWCRQILKGLHFLHTRNPSVIHRDLKCDNIFITGTTGSVKIGDLGLATLKNKSHAKSVIGTPEFMAPEMYEEQYDESVDVYAFGMCLLEMVTGEYPYSECQYPAQIYRKVISGQKPACFERTPKQYPEIRDIIDRCIRVRREERATVKQLLSDEFFMPEEQLGIRIDIKNRENDINENNSEIQMQLCVFDEKKRTQYKFKENEGLQFAFDIEVDKAEEVVSQMIEQQHIPDEDTRMIIKLIKDKVEAFKRDREYRHSELKRQREEEERRQEELAVKEELKARQRERESQQQTILQPSTAALAQPITSEPKSSDSLIVKDQYPIGISSVASDSDHLSVSTTTVTSMTVASVSPSQAVSGTELQTETHPPGTLMPASSVKKHKKRIVLEVLSVTYGDNNQPIVSCKMETAHKSVTFRFSPDSDLVSVIAAKLVNQDCVADVHINSVVDQLEKVVEVVRESRDKAVGLKLISPAADHPSSIEDIPKRGHAVVDMHSPVQEEHKAMSPVHQYLKQHARNLSVPQQMSEMIASSTTATNMVDSTPITSSASATNLTSTSTIAQPVIKQTRFAVSPAILIPTEQSMDHSATFPTPAPPTEYRKLSEVVKTPETVASAEAHSTECNGAPVNTISTTHPQPSRFKIQPLPGGIPPATSAAHTPTEGQAPTTTLTPQQTFTIPSGQLASTVASSVHSTISTVSSTAPSNSMAISEATTTQHGSVKSSTADSQQTPITTTTVAAVECAAATLEQLASELRKKVSGVTTPGSYQHDGTQSTTVPVAPPNSAQPISTPVHVPQAPTTSVLQSLLPSAPVLTGTATVASEQLQNLNELTERLHALSVKQQAESGGEDKSPEDIYKTASNTAQQPMLQSCIANAVSAVTSTLSRAPSLAPPDQADGGHPMEIAPQLVSSATQGQQQTVSHSVSAAAMPAVETIVDLASALQKIVNKPEMREVSAPPATCLSTTIPNNMSTIYRSRQSSPPAPPISSTAPSDPDFAANAWMIEDRQVS</sequence>
<feature type="compositionally biased region" description="Low complexity" evidence="10">
    <location>
        <begin position="158"/>
        <end position="171"/>
    </location>
</feature>
<keyword evidence="6 12" id="KW-0418">Kinase</keyword>
<feature type="compositionally biased region" description="Polar residues" evidence="10">
    <location>
        <begin position="1088"/>
        <end position="1116"/>
    </location>
</feature>
<dbReference type="InterPro" id="IPR011009">
    <property type="entry name" value="Kinase-like_dom_sf"/>
</dbReference>
<evidence type="ECO:0000256" key="5">
    <source>
        <dbReference type="ARBA" id="ARBA00022741"/>
    </source>
</evidence>
<dbReference type="PROSITE" id="PS00108">
    <property type="entry name" value="PROTEIN_KINASE_ST"/>
    <property type="match status" value="1"/>
</dbReference>
<organism evidence="12 13">
    <name type="scientific">Ditylenchus destructor</name>
    <dbReference type="NCBI Taxonomy" id="166010"/>
    <lineage>
        <taxon>Eukaryota</taxon>
        <taxon>Metazoa</taxon>
        <taxon>Ecdysozoa</taxon>
        <taxon>Nematoda</taxon>
        <taxon>Chromadorea</taxon>
        <taxon>Rhabditida</taxon>
        <taxon>Tylenchina</taxon>
        <taxon>Tylenchomorpha</taxon>
        <taxon>Sphaerularioidea</taxon>
        <taxon>Anguinidae</taxon>
        <taxon>Anguininae</taxon>
        <taxon>Ditylenchus</taxon>
    </lineage>
</organism>
<evidence type="ECO:0000256" key="8">
    <source>
        <dbReference type="ARBA" id="ARBA00047899"/>
    </source>
</evidence>
<feature type="compositionally biased region" description="Basic and acidic residues" evidence="10">
    <location>
        <begin position="250"/>
        <end position="259"/>
    </location>
</feature>
<accession>A0AAD4R6L2</accession>
<keyword evidence="7" id="KW-0067">ATP-binding</keyword>
<dbReference type="InterPro" id="IPR008271">
    <property type="entry name" value="Ser/Thr_kinase_AS"/>
</dbReference>
<evidence type="ECO:0000259" key="11">
    <source>
        <dbReference type="PROSITE" id="PS50011"/>
    </source>
</evidence>
<feature type="compositionally biased region" description="Basic residues" evidence="10">
    <location>
        <begin position="41"/>
        <end position="50"/>
    </location>
</feature>
<feature type="compositionally biased region" description="Low complexity" evidence="10">
    <location>
        <begin position="18"/>
        <end position="40"/>
    </location>
</feature>
<feature type="compositionally biased region" description="Low complexity" evidence="10">
    <location>
        <begin position="1359"/>
        <end position="1379"/>
    </location>
</feature>
<keyword evidence="5" id="KW-0547">Nucleotide-binding</keyword>
<dbReference type="SUPFAM" id="SSF56112">
    <property type="entry name" value="Protein kinase-like (PK-like)"/>
    <property type="match status" value="1"/>
</dbReference>
<dbReference type="PROSITE" id="PS50011">
    <property type="entry name" value="PROTEIN_KINASE_DOM"/>
    <property type="match status" value="1"/>
</dbReference>
<evidence type="ECO:0000256" key="1">
    <source>
        <dbReference type="ARBA" id="ARBA00001946"/>
    </source>
</evidence>
<name>A0AAD4R6L2_9BILA</name>
<dbReference type="FunFam" id="3.30.200.20:FF:000010">
    <property type="entry name" value="Serine/threonine-protein kinase WNK1 isoform 2"/>
    <property type="match status" value="1"/>
</dbReference>
<dbReference type="FunFam" id="1.10.510.10:FF:000006">
    <property type="entry name" value="Serine/threonine-protein kinase WNK1 isoform 2"/>
    <property type="match status" value="1"/>
</dbReference>
<evidence type="ECO:0000313" key="12">
    <source>
        <dbReference type="EMBL" id="KAI1726376.1"/>
    </source>
</evidence>
<dbReference type="Gene3D" id="3.30.200.20">
    <property type="entry name" value="Phosphorylase Kinase, domain 1"/>
    <property type="match status" value="1"/>
</dbReference>
<keyword evidence="13" id="KW-1185">Reference proteome</keyword>
<evidence type="ECO:0000313" key="13">
    <source>
        <dbReference type="Proteomes" id="UP001201812"/>
    </source>
</evidence>
<dbReference type="InterPro" id="IPR000719">
    <property type="entry name" value="Prot_kinase_dom"/>
</dbReference>
<feature type="compositionally biased region" description="Polar residues" evidence="10">
    <location>
        <begin position="90"/>
        <end position="99"/>
    </location>
</feature>
<evidence type="ECO:0000256" key="4">
    <source>
        <dbReference type="ARBA" id="ARBA00022679"/>
    </source>
</evidence>
<evidence type="ECO:0000256" key="2">
    <source>
        <dbReference type="ARBA" id="ARBA00012513"/>
    </source>
</evidence>
<feature type="region of interest" description="Disordered" evidence="10">
    <location>
        <begin position="745"/>
        <end position="766"/>
    </location>
</feature>
<evidence type="ECO:0000256" key="6">
    <source>
        <dbReference type="ARBA" id="ARBA00022777"/>
    </source>
</evidence>
<dbReference type="InterPro" id="IPR050588">
    <property type="entry name" value="WNK_Ser-Thr_kinase"/>
</dbReference>
<dbReference type="CDD" id="cd13983">
    <property type="entry name" value="STKc_WNK"/>
    <property type="match status" value="1"/>
</dbReference>
<dbReference type="PANTHER" id="PTHR13902">
    <property type="entry name" value="SERINE/THREONINE-PROTEIN KINASE WNK WITH NO LYSINE -RELATED"/>
    <property type="match status" value="1"/>
</dbReference>
<evidence type="ECO:0000256" key="7">
    <source>
        <dbReference type="ARBA" id="ARBA00022840"/>
    </source>
</evidence>
<feature type="compositionally biased region" description="Polar residues" evidence="10">
    <location>
        <begin position="196"/>
        <end position="213"/>
    </location>
</feature>
<dbReference type="EC" id="2.7.11.1" evidence="2"/>
<dbReference type="GO" id="GO:0004674">
    <property type="term" value="F:protein serine/threonine kinase activity"/>
    <property type="evidence" value="ECO:0007669"/>
    <property type="project" value="UniProtKB-KW"/>
</dbReference>
<feature type="region of interest" description="Disordered" evidence="10">
    <location>
        <begin position="1033"/>
        <end position="1052"/>
    </location>
</feature>
<evidence type="ECO:0000256" key="10">
    <source>
        <dbReference type="SAM" id="MobiDB-lite"/>
    </source>
</evidence>
<feature type="compositionally biased region" description="Basic and acidic residues" evidence="10">
    <location>
        <begin position="69"/>
        <end position="84"/>
    </location>
</feature>
<feature type="compositionally biased region" description="Polar residues" evidence="10">
    <location>
        <begin position="745"/>
        <end position="755"/>
    </location>
</feature>
<feature type="compositionally biased region" description="Basic and acidic residues" evidence="10">
    <location>
        <begin position="271"/>
        <end position="281"/>
    </location>
</feature>
<feature type="compositionally biased region" description="Acidic residues" evidence="10">
    <location>
        <begin position="260"/>
        <end position="270"/>
    </location>
</feature>
<feature type="region of interest" description="Disordered" evidence="10">
    <location>
        <begin position="1"/>
        <end position="281"/>
    </location>
</feature>
<comment type="cofactor">
    <cofactor evidence="1">
        <name>Mg(2+)</name>
        <dbReference type="ChEBI" id="CHEBI:18420"/>
    </cofactor>
</comment>
<comment type="caution">
    <text evidence="12">The sequence shown here is derived from an EMBL/GenBank/DDBJ whole genome shotgun (WGS) entry which is preliminary data.</text>
</comment>
<protein>
    <recommendedName>
        <fullName evidence="2">non-specific serine/threonine protein kinase</fullName>
        <ecNumber evidence="2">2.7.11.1</ecNumber>
    </recommendedName>
</protein>
<proteinExistence type="predicted"/>
<keyword evidence="4" id="KW-0808">Transferase</keyword>
<feature type="domain" description="Protein kinase" evidence="11">
    <location>
        <begin position="284"/>
        <end position="546"/>
    </location>
</feature>
<feature type="region of interest" description="Disordered" evidence="10">
    <location>
        <begin position="1356"/>
        <end position="1381"/>
    </location>
</feature>
<evidence type="ECO:0000256" key="9">
    <source>
        <dbReference type="ARBA" id="ARBA00048679"/>
    </source>
</evidence>
<comment type="catalytic activity">
    <reaction evidence="9">
        <text>L-seryl-[protein] + ATP = O-phospho-L-seryl-[protein] + ADP + H(+)</text>
        <dbReference type="Rhea" id="RHEA:17989"/>
        <dbReference type="Rhea" id="RHEA-COMP:9863"/>
        <dbReference type="Rhea" id="RHEA-COMP:11604"/>
        <dbReference type="ChEBI" id="CHEBI:15378"/>
        <dbReference type="ChEBI" id="CHEBI:29999"/>
        <dbReference type="ChEBI" id="CHEBI:30616"/>
        <dbReference type="ChEBI" id="CHEBI:83421"/>
        <dbReference type="ChEBI" id="CHEBI:456216"/>
        <dbReference type="EC" id="2.7.11.1"/>
    </reaction>
</comment>
<feature type="compositionally biased region" description="Polar residues" evidence="10">
    <location>
        <begin position="124"/>
        <end position="157"/>
    </location>
</feature>
<dbReference type="Pfam" id="PF12202">
    <property type="entry name" value="OSR1_C"/>
    <property type="match status" value="1"/>
</dbReference>
<dbReference type="InterPro" id="IPR056865">
    <property type="entry name" value="CCTL2_WNK"/>
</dbReference>
<dbReference type="Pfam" id="PF00069">
    <property type="entry name" value="Pkinase"/>
    <property type="match status" value="1"/>
</dbReference>
<dbReference type="Proteomes" id="UP001201812">
    <property type="component" value="Unassembled WGS sequence"/>
</dbReference>
<feature type="compositionally biased region" description="Polar residues" evidence="10">
    <location>
        <begin position="679"/>
        <end position="703"/>
    </location>
</feature>
<dbReference type="SMART" id="SM00220">
    <property type="entry name" value="S_TKc"/>
    <property type="match status" value="1"/>
</dbReference>
<evidence type="ECO:0000256" key="3">
    <source>
        <dbReference type="ARBA" id="ARBA00022527"/>
    </source>
</evidence>
<dbReference type="Pfam" id="PF24889">
    <property type="entry name" value="CCTL2_WNK"/>
    <property type="match status" value="1"/>
</dbReference>
<feature type="compositionally biased region" description="Basic and acidic residues" evidence="10">
    <location>
        <begin position="100"/>
        <end position="123"/>
    </location>
</feature>
<feature type="region of interest" description="Disordered" evidence="10">
    <location>
        <begin position="669"/>
        <end position="703"/>
    </location>
</feature>
<dbReference type="Gene3D" id="1.10.510.10">
    <property type="entry name" value="Transferase(Phosphotransferase) domain 1"/>
    <property type="match status" value="1"/>
</dbReference>
<dbReference type="InterPro" id="IPR024678">
    <property type="entry name" value="Kinase_OSR1/WNK_CCT"/>
</dbReference>
<dbReference type="EMBL" id="JAKKPZ010000002">
    <property type="protein sequence ID" value="KAI1726376.1"/>
    <property type="molecule type" value="Genomic_DNA"/>
</dbReference>
<feature type="region of interest" description="Disordered" evidence="10">
    <location>
        <begin position="1082"/>
        <end position="1116"/>
    </location>
</feature>
<reference evidence="12" key="1">
    <citation type="submission" date="2022-01" db="EMBL/GenBank/DDBJ databases">
        <title>Genome Sequence Resource for Two Populations of Ditylenchus destructor, the Migratory Endoparasitic Phytonematode.</title>
        <authorList>
            <person name="Zhang H."/>
            <person name="Lin R."/>
            <person name="Xie B."/>
        </authorList>
    </citation>
    <scope>NUCLEOTIDE SEQUENCE</scope>
    <source>
        <strain evidence="12">BazhouSP</strain>
    </source>
</reference>
<gene>
    <name evidence="12" type="ORF">DdX_03094</name>
</gene>